<evidence type="ECO:0000313" key="7">
    <source>
        <dbReference type="EMBL" id="KAF7315183.1"/>
    </source>
</evidence>
<feature type="compositionally biased region" description="Polar residues" evidence="5">
    <location>
        <begin position="662"/>
        <end position="671"/>
    </location>
</feature>
<feature type="region of interest" description="Disordered" evidence="5">
    <location>
        <begin position="740"/>
        <end position="897"/>
    </location>
</feature>
<dbReference type="SMART" id="SM01417">
    <property type="entry name" value="Solute_trans_a"/>
    <property type="match status" value="1"/>
</dbReference>
<feature type="transmembrane region" description="Helical" evidence="6">
    <location>
        <begin position="64"/>
        <end position="86"/>
    </location>
</feature>
<evidence type="ECO:0000256" key="3">
    <source>
        <dbReference type="ARBA" id="ARBA00022989"/>
    </source>
</evidence>
<keyword evidence="3 6" id="KW-1133">Transmembrane helix</keyword>
<dbReference type="EMBL" id="JACAZF010000001">
    <property type="protein sequence ID" value="KAF7315183.1"/>
    <property type="molecule type" value="Genomic_DNA"/>
</dbReference>
<gene>
    <name evidence="7" type="ORF">MIND_00032700</name>
</gene>
<feature type="region of interest" description="Disordered" evidence="5">
    <location>
        <begin position="564"/>
        <end position="683"/>
    </location>
</feature>
<feature type="compositionally biased region" description="Basic residues" evidence="5">
    <location>
        <begin position="567"/>
        <end position="580"/>
    </location>
</feature>
<evidence type="ECO:0000256" key="4">
    <source>
        <dbReference type="ARBA" id="ARBA00023136"/>
    </source>
</evidence>
<evidence type="ECO:0000256" key="1">
    <source>
        <dbReference type="ARBA" id="ARBA00004141"/>
    </source>
</evidence>
<evidence type="ECO:0008006" key="9">
    <source>
        <dbReference type="Google" id="ProtNLM"/>
    </source>
</evidence>
<dbReference type="InterPro" id="IPR005178">
    <property type="entry name" value="Ostalpha/TMEM184C"/>
</dbReference>
<keyword evidence="4 6" id="KW-0472">Membrane</keyword>
<evidence type="ECO:0000256" key="6">
    <source>
        <dbReference type="SAM" id="Phobius"/>
    </source>
</evidence>
<dbReference type="GeneID" id="59339812"/>
<protein>
    <recommendedName>
        <fullName evidence="9">DUF300-domain-containing protein</fullName>
    </recommendedName>
</protein>
<feature type="transmembrane region" description="Helical" evidence="6">
    <location>
        <begin position="243"/>
        <end position="271"/>
    </location>
</feature>
<feature type="transmembrane region" description="Helical" evidence="6">
    <location>
        <begin position="174"/>
        <end position="196"/>
    </location>
</feature>
<feature type="region of interest" description="Disordered" evidence="5">
    <location>
        <begin position="445"/>
        <end position="516"/>
    </location>
</feature>
<name>A0A8H6WHK6_9AGAR</name>
<dbReference type="AlphaFoldDB" id="A0A8H6WHK6"/>
<sequence>MGETCHAETSPSSPPLLKDGNLVFQAHHVGWIIASFFTIVAIITSFWLVNKHLQWYTNKREQRYIIRLLFMVPIYAVISLASYFFWNHATPLLLVRDAYESTVLTAFFYLLLTYLSPNPDEQREIFRKVGLSREVDAERVARGEEPTKWMFPFGFVKYKPADGLYFLQLMKWGVLQYCVIRPLTTLAAVILNYLGWYCEGSFNPKWGYVYIIALVSLSVSIAMYCLLQLYFPVSQFLAPQKPILKLFAIKAVVFLTFWQSTFLSVLAMLGVIKDTTYMTSEDINIGIGALLETFEMMLFAFLHIKAFSYKPYRPFHDPKSKLPPPTPTPRLRSLGHALDFRETFREIRIGWVYIIDKIRGREPTPDRGARRFGHYESAFGRPRPSNLPTSKAMDDKAEQRDLEKGLLSPRALAANDIPWLKLPGDERREKSEDLEIQIERELERRGYGSHIPGRGHIGQVPETRRTPSHKPQRSWWRSVYSRVSQSAAEAEDEERLTSKPPKRKKTQSRHRSRDMDADYGFLTQHDMTFDDPPPPSIFAARNHCRIPGEDQLDIVAPLSVFDEHRSSRQNRPSHKMRHSTRLTSPPVAPQSSYYTTPAPPMPQSPIDGESLFGRIFPPSTNPPSSAGHGPLSDTELPSVSTHGVAPSRATPPGRLIPATPQIVGQSASGPSRSRAFVTPQPQRAVTARSVEAFPSSGEHWTSMQSIDKAPALTLNTQPDGLLFSPLSADIGAHEFGEKMNRRSGNLGRQSAQIYSPESPSRAKRRQSVDISGVPQLPQSSYSPPHTDRGRTSYRKPQHSHNNYEEELRHSGYNDNNMRSDMTQPSHSGTRHTQKYPTVMPSKLVMPPSLAAPGLPMRQISNPQSYPRYGSPGAGSSTPSVNRTPPNYHPYDKRTTRP</sequence>
<reference evidence="7" key="1">
    <citation type="submission" date="2020-05" db="EMBL/GenBank/DDBJ databases">
        <title>Mycena genomes resolve the evolution of fungal bioluminescence.</title>
        <authorList>
            <person name="Tsai I.J."/>
        </authorList>
    </citation>
    <scope>NUCLEOTIDE SEQUENCE</scope>
    <source>
        <strain evidence="7">171206Taipei</strain>
    </source>
</reference>
<feature type="compositionally biased region" description="Polar residues" evidence="5">
    <location>
        <begin position="873"/>
        <end position="884"/>
    </location>
</feature>
<feature type="compositionally biased region" description="Basic and acidic residues" evidence="5">
    <location>
        <begin position="392"/>
        <end position="401"/>
    </location>
</feature>
<organism evidence="7 8">
    <name type="scientific">Mycena indigotica</name>
    <dbReference type="NCBI Taxonomy" id="2126181"/>
    <lineage>
        <taxon>Eukaryota</taxon>
        <taxon>Fungi</taxon>
        <taxon>Dikarya</taxon>
        <taxon>Basidiomycota</taxon>
        <taxon>Agaricomycotina</taxon>
        <taxon>Agaricomycetes</taxon>
        <taxon>Agaricomycetidae</taxon>
        <taxon>Agaricales</taxon>
        <taxon>Marasmiineae</taxon>
        <taxon>Mycenaceae</taxon>
        <taxon>Mycena</taxon>
    </lineage>
</organism>
<comment type="subcellular location">
    <subcellularLocation>
        <location evidence="1">Membrane</location>
        <topology evidence="1">Multi-pass membrane protein</topology>
    </subcellularLocation>
</comment>
<feature type="compositionally biased region" description="Polar residues" evidence="5">
    <location>
        <begin position="742"/>
        <end position="758"/>
    </location>
</feature>
<feature type="compositionally biased region" description="Low complexity" evidence="5">
    <location>
        <begin position="473"/>
        <end position="486"/>
    </location>
</feature>
<feature type="compositionally biased region" description="Basic residues" evidence="5">
    <location>
        <begin position="500"/>
        <end position="512"/>
    </location>
</feature>
<evidence type="ECO:0000256" key="5">
    <source>
        <dbReference type="SAM" id="MobiDB-lite"/>
    </source>
</evidence>
<feature type="region of interest" description="Disordered" evidence="5">
    <location>
        <begin position="374"/>
        <end position="401"/>
    </location>
</feature>
<evidence type="ECO:0000313" key="8">
    <source>
        <dbReference type="Proteomes" id="UP000636479"/>
    </source>
</evidence>
<feature type="compositionally biased region" description="Basic and acidic residues" evidence="5">
    <location>
        <begin position="801"/>
        <end position="811"/>
    </location>
</feature>
<dbReference type="Pfam" id="PF03619">
    <property type="entry name" value="Solute_trans_a"/>
    <property type="match status" value="1"/>
</dbReference>
<dbReference type="PANTHER" id="PTHR23423">
    <property type="entry name" value="ORGANIC SOLUTE TRANSPORTER-RELATED"/>
    <property type="match status" value="1"/>
</dbReference>
<feature type="transmembrane region" description="Helical" evidence="6">
    <location>
        <begin position="29"/>
        <end position="49"/>
    </location>
</feature>
<proteinExistence type="predicted"/>
<keyword evidence="2 6" id="KW-0812">Transmembrane</keyword>
<dbReference type="OrthoDB" id="5348404at2759"/>
<accession>A0A8H6WHK6</accession>
<evidence type="ECO:0000256" key="2">
    <source>
        <dbReference type="ARBA" id="ARBA00022692"/>
    </source>
</evidence>
<feature type="transmembrane region" description="Helical" evidence="6">
    <location>
        <begin position="283"/>
        <end position="304"/>
    </location>
</feature>
<comment type="caution">
    <text evidence="7">The sequence shown here is derived from an EMBL/GenBank/DDBJ whole genome shotgun (WGS) entry which is preliminary data.</text>
</comment>
<dbReference type="GO" id="GO:0016020">
    <property type="term" value="C:membrane"/>
    <property type="evidence" value="ECO:0007669"/>
    <property type="project" value="UniProtKB-SubCell"/>
</dbReference>
<dbReference type="Proteomes" id="UP000636479">
    <property type="component" value="Unassembled WGS sequence"/>
</dbReference>
<keyword evidence="8" id="KW-1185">Reference proteome</keyword>
<feature type="transmembrane region" description="Helical" evidence="6">
    <location>
        <begin position="208"/>
        <end position="231"/>
    </location>
</feature>
<feature type="compositionally biased region" description="Polar residues" evidence="5">
    <location>
        <begin position="812"/>
        <end position="827"/>
    </location>
</feature>
<dbReference type="RefSeq" id="XP_037225206.1">
    <property type="nucleotide sequence ID" value="XM_037357296.1"/>
</dbReference>